<comment type="subcellular location">
    <subcellularLocation>
        <location evidence="1">Endoplasmic reticulum membrane</location>
        <topology evidence="1">Single-pass membrane protein</topology>
    </subcellularLocation>
</comment>
<comment type="caution">
    <text evidence="12">The sequence shown here is derived from an EMBL/GenBank/DDBJ whole genome shotgun (WGS) entry which is preliminary data.</text>
</comment>
<dbReference type="Gene3D" id="2.130.10.10">
    <property type="entry name" value="YVTN repeat-like/Quinoprotein amine dehydrogenase"/>
    <property type="match status" value="1"/>
</dbReference>
<dbReference type="GO" id="GO:0006888">
    <property type="term" value="P:endoplasmic reticulum to Golgi vesicle-mediated transport"/>
    <property type="evidence" value="ECO:0007669"/>
    <property type="project" value="TreeGrafter"/>
</dbReference>
<evidence type="ECO:0000256" key="11">
    <source>
        <dbReference type="PROSITE-ProRule" id="PRU00221"/>
    </source>
</evidence>
<dbReference type="SUPFAM" id="SSF50978">
    <property type="entry name" value="WD40 repeat-like"/>
    <property type="match status" value="1"/>
</dbReference>
<evidence type="ECO:0000256" key="2">
    <source>
        <dbReference type="ARBA" id="ARBA00022448"/>
    </source>
</evidence>
<keyword evidence="7" id="KW-0931">ER-Golgi transport</keyword>
<feature type="repeat" description="WD" evidence="11">
    <location>
        <begin position="257"/>
        <end position="298"/>
    </location>
</feature>
<keyword evidence="3 11" id="KW-0853">WD repeat</keyword>
<dbReference type="PROSITE" id="PS50082">
    <property type="entry name" value="WD_REPEATS_2"/>
    <property type="match status" value="2"/>
</dbReference>
<keyword evidence="8" id="KW-0653">Protein transport</keyword>
<proteinExistence type="predicted"/>
<accession>A0AAD5NA88</accession>
<dbReference type="InterPro" id="IPR045260">
    <property type="entry name" value="Sec12-like"/>
</dbReference>
<dbReference type="Proteomes" id="UP001196413">
    <property type="component" value="Unassembled WGS sequence"/>
</dbReference>
<feature type="repeat" description="WD" evidence="11">
    <location>
        <begin position="221"/>
        <end position="237"/>
    </location>
</feature>
<keyword evidence="6" id="KW-0256">Endoplasmic reticulum</keyword>
<dbReference type="PROSITE" id="PS00678">
    <property type="entry name" value="WD_REPEATS_1"/>
    <property type="match status" value="1"/>
</dbReference>
<dbReference type="InterPro" id="IPR001680">
    <property type="entry name" value="WD40_rpt"/>
</dbReference>
<evidence type="ECO:0008006" key="14">
    <source>
        <dbReference type="Google" id="ProtNLM"/>
    </source>
</evidence>
<evidence type="ECO:0000256" key="5">
    <source>
        <dbReference type="ARBA" id="ARBA00022737"/>
    </source>
</evidence>
<dbReference type="PANTHER" id="PTHR23284:SF0">
    <property type="entry name" value="PROLACTIN REGULATORY ELEMENT-BINDING PROTEIN"/>
    <property type="match status" value="1"/>
</dbReference>
<evidence type="ECO:0000256" key="8">
    <source>
        <dbReference type="ARBA" id="ARBA00022927"/>
    </source>
</evidence>
<organism evidence="12 13">
    <name type="scientific">Parelaphostrongylus tenuis</name>
    <name type="common">Meningeal worm</name>
    <dbReference type="NCBI Taxonomy" id="148309"/>
    <lineage>
        <taxon>Eukaryota</taxon>
        <taxon>Metazoa</taxon>
        <taxon>Ecdysozoa</taxon>
        <taxon>Nematoda</taxon>
        <taxon>Chromadorea</taxon>
        <taxon>Rhabditida</taxon>
        <taxon>Rhabditina</taxon>
        <taxon>Rhabditomorpha</taxon>
        <taxon>Strongyloidea</taxon>
        <taxon>Metastrongylidae</taxon>
        <taxon>Parelaphostrongylus</taxon>
    </lineage>
</organism>
<keyword evidence="5" id="KW-0677">Repeat</keyword>
<evidence type="ECO:0000256" key="4">
    <source>
        <dbReference type="ARBA" id="ARBA00022692"/>
    </source>
</evidence>
<sequence>MTAVLVATSHKVLTSVGSTKRMGSTSSRTEPPVIVTSKIPLFCLKKLGPRHIIVAGGGGESKTGVLNLMQTYLITFGNKTLSNCSTPIRAELVNTIDTDSYATMNMDVVCCSNPEKGRYLIAAGHGQYCDIYETTGYAIEKNDSDKEVLSYEIRNVGRLTTSEEVESFRAGVAQWLERFATRTWSTQLMVHSSTRAQGLPSLSTLGVIESKCVRFDHSSAGKRVVTGGEDGRLRVWNTQALLEDRNPEIVHKPILDIEAHKSDVFDIDISADGRLIISVGHDGIAKMWDMNLGTLIQEIPFPSECASGYKVRSVRCASLGGGSNLVFVAGYNPVSLSSKRVSYLALWAYSRERQNLRTVVVRSTDQGDGIASLCVSSCGNFTGVGTMGGSVYIYDTHEMRQCIGFKNTHGIFVTAVEFLDRTAGDVLSLIPQPTHGNPRQVPGPGSCARASIISLSADQTIQVHNLLFDKPSTSWFLVKLFFFSVNIIQQVACHNVKYL</sequence>
<protein>
    <recommendedName>
        <fullName evidence="14">Prolactin regulatory element-binding protein</fullName>
    </recommendedName>
</protein>
<reference evidence="12" key="1">
    <citation type="submission" date="2021-06" db="EMBL/GenBank/DDBJ databases">
        <title>Parelaphostrongylus tenuis whole genome reference sequence.</title>
        <authorList>
            <person name="Garwood T.J."/>
            <person name="Larsen P.A."/>
            <person name="Fountain-Jones N.M."/>
            <person name="Garbe J.R."/>
            <person name="Macchietto M.G."/>
            <person name="Kania S.A."/>
            <person name="Gerhold R.W."/>
            <person name="Richards J.E."/>
            <person name="Wolf T.M."/>
        </authorList>
    </citation>
    <scope>NUCLEOTIDE SEQUENCE</scope>
    <source>
        <strain evidence="12">MNPRO001-30</strain>
        <tissue evidence="12">Meninges</tissue>
    </source>
</reference>
<dbReference type="GO" id="GO:0005085">
    <property type="term" value="F:guanyl-nucleotide exchange factor activity"/>
    <property type="evidence" value="ECO:0007669"/>
    <property type="project" value="InterPro"/>
</dbReference>
<evidence type="ECO:0000256" key="7">
    <source>
        <dbReference type="ARBA" id="ARBA00022892"/>
    </source>
</evidence>
<dbReference type="GO" id="GO:0003400">
    <property type="term" value="P:regulation of COPII vesicle coating"/>
    <property type="evidence" value="ECO:0007669"/>
    <property type="project" value="TreeGrafter"/>
</dbReference>
<evidence type="ECO:0000313" key="13">
    <source>
        <dbReference type="Proteomes" id="UP001196413"/>
    </source>
</evidence>
<gene>
    <name evidence="12" type="ORF">KIN20_020818</name>
</gene>
<keyword evidence="2" id="KW-0813">Transport</keyword>
<evidence type="ECO:0000256" key="1">
    <source>
        <dbReference type="ARBA" id="ARBA00004389"/>
    </source>
</evidence>
<dbReference type="InterPro" id="IPR015943">
    <property type="entry name" value="WD40/YVTN_repeat-like_dom_sf"/>
</dbReference>
<dbReference type="AlphaFoldDB" id="A0AAD5NA88"/>
<evidence type="ECO:0000256" key="10">
    <source>
        <dbReference type="ARBA" id="ARBA00023136"/>
    </source>
</evidence>
<dbReference type="InterPro" id="IPR019775">
    <property type="entry name" value="WD40_repeat_CS"/>
</dbReference>
<evidence type="ECO:0000256" key="9">
    <source>
        <dbReference type="ARBA" id="ARBA00022989"/>
    </source>
</evidence>
<dbReference type="PANTHER" id="PTHR23284">
    <property type="entry name" value="PROLACTIN REGULATORY ELEMENT BINDING PROTEIN"/>
    <property type="match status" value="1"/>
</dbReference>
<dbReference type="Pfam" id="PF00400">
    <property type="entry name" value="WD40"/>
    <property type="match status" value="2"/>
</dbReference>
<keyword evidence="10" id="KW-0472">Membrane</keyword>
<keyword evidence="9" id="KW-1133">Transmembrane helix</keyword>
<dbReference type="PROSITE" id="PS50294">
    <property type="entry name" value="WD_REPEATS_REGION"/>
    <property type="match status" value="1"/>
</dbReference>
<dbReference type="SMART" id="SM00320">
    <property type="entry name" value="WD40"/>
    <property type="match status" value="3"/>
</dbReference>
<evidence type="ECO:0000256" key="3">
    <source>
        <dbReference type="ARBA" id="ARBA00022574"/>
    </source>
</evidence>
<keyword evidence="4" id="KW-0812">Transmembrane</keyword>
<dbReference type="InterPro" id="IPR036322">
    <property type="entry name" value="WD40_repeat_dom_sf"/>
</dbReference>
<name>A0AAD5NA88_PARTN</name>
<keyword evidence="13" id="KW-1185">Reference proteome</keyword>
<evidence type="ECO:0000313" key="12">
    <source>
        <dbReference type="EMBL" id="KAJ1361544.1"/>
    </source>
</evidence>
<evidence type="ECO:0000256" key="6">
    <source>
        <dbReference type="ARBA" id="ARBA00022824"/>
    </source>
</evidence>
<dbReference type="GO" id="GO:0005789">
    <property type="term" value="C:endoplasmic reticulum membrane"/>
    <property type="evidence" value="ECO:0007669"/>
    <property type="project" value="UniProtKB-SubCell"/>
</dbReference>
<dbReference type="GO" id="GO:0015031">
    <property type="term" value="P:protein transport"/>
    <property type="evidence" value="ECO:0007669"/>
    <property type="project" value="UniProtKB-KW"/>
</dbReference>
<dbReference type="EMBL" id="JAHQIW010004221">
    <property type="protein sequence ID" value="KAJ1361544.1"/>
    <property type="molecule type" value="Genomic_DNA"/>
</dbReference>